<name>A0A1H3NYX3_9BURK</name>
<keyword evidence="6 9" id="KW-0812">Transmembrane</keyword>
<dbReference type="GO" id="GO:0015920">
    <property type="term" value="P:lipopolysaccharide transport"/>
    <property type="evidence" value="ECO:0007669"/>
    <property type="project" value="TreeGrafter"/>
</dbReference>
<keyword evidence="7 9" id="KW-1133">Transmembrane helix</keyword>
<reference evidence="10 13" key="2">
    <citation type="submission" date="2020-12" db="EMBL/GenBank/DDBJ databases">
        <title>FDA dAtabase for Regulatory Grade micrObial Sequences (FDA-ARGOS): Supporting development and validation of Infectious Disease Dx tests.</title>
        <authorList>
            <person name="Sproer C."/>
            <person name="Gronow S."/>
            <person name="Severitt S."/>
            <person name="Schroder I."/>
            <person name="Tallon L."/>
            <person name="Sadzewicz L."/>
            <person name="Zhao X."/>
            <person name="Boylan J."/>
            <person name="Ott S."/>
            <person name="Bowen H."/>
            <person name="Vavikolanu K."/>
            <person name="Mehta A."/>
            <person name="Aluvathingal J."/>
            <person name="Nadendla S."/>
            <person name="Lowell S."/>
            <person name="Myers T."/>
            <person name="Yan Y."/>
            <person name="Sichtig H."/>
        </authorList>
    </citation>
    <scope>NUCLEOTIDE SEQUENCE [LARGE SCALE GENOMIC DNA]</scope>
    <source>
        <strain evidence="10 13">FDAARGOS_890</strain>
    </source>
</reference>
<feature type="transmembrane region" description="Helical" evidence="9">
    <location>
        <begin position="12"/>
        <end position="32"/>
    </location>
</feature>
<dbReference type="Proteomes" id="UP000595064">
    <property type="component" value="Chromosome"/>
</dbReference>
<evidence type="ECO:0000256" key="5">
    <source>
        <dbReference type="ARBA" id="ARBA00022519"/>
    </source>
</evidence>
<feature type="transmembrane region" description="Helical" evidence="9">
    <location>
        <begin position="105"/>
        <end position="124"/>
    </location>
</feature>
<evidence type="ECO:0000256" key="1">
    <source>
        <dbReference type="ARBA" id="ARBA00004429"/>
    </source>
</evidence>
<evidence type="ECO:0000313" key="12">
    <source>
        <dbReference type="Proteomes" id="UP000183417"/>
    </source>
</evidence>
<accession>A0A1H3NYX3</accession>
<dbReference type="InterPro" id="IPR005495">
    <property type="entry name" value="LptG/LptF_permease"/>
</dbReference>
<dbReference type="EMBL" id="FNPE01000009">
    <property type="protein sequence ID" value="SDY94076.1"/>
    <property type="molecule type" value="Genomic_DNA"/>
</dbReference>
<organism evidence="11 12">
    <name type="scientific">Delftia lacustris</name>
    <dbReference type="NCBI Taxonomy" id="558537"/>
    <lineage>
        <taxon>Bacteria</taxon>
        <taxon>Pseudomonadati</taxon>
        <taxon>Pseudomonadota</taxon>
        <taxon>Betaproteobacteria</taxon>
        <taxon>Burkholderiales</taxon>
        <taxon>Comamonadaceae</taxon>
        <taxon>Delftia</taxon>
    </lineage>
</organism>
<feature type="transmembrane region" description="Helical" evidence="9">
    <location>
        <begin position="52"/>
        <end position="76"/>
    </location>
</feature>
<evidence type="ECO:0000256" key="6">
    <source>
        <dbReference type="ARBA" id="ARBA00022692"/>
    </source>
</evidence>
<keyword evidence="4" id="KW-1003">Cell membrane</keyword>
<evidence type="ECO:0000256" key="4">
    <source>
        <dbReference type="ARBA" id="ARBA00022475"/>
    </source>
</evidence>
<comment type="subcellular location">
    <subcellularLocation>
        <location evidence="1">Cell inner membrane</location>
        <topology evidence="1">Multi-pass membrane protein</topology>
    </subcellularLocation>
</comment>
<dbReference type="KEGG" id="dla:I6G47_06305"/>
<protein>
    <recommendedName>
        <fullName evidence="2">Lipopolysaccharide export system permease protein LptF</fullName>
    </recommendedName>
</protein>
<sequence>MLFDSSIRKELARSFGATVVVLITVVMTMMLIRTLGQAYKGNVSPSDVLLVMGYTVLGQLPTILGLGLFVAVVGSLSRMYRDSEMVIWFAAGQGLASLLRPLLRFAWPVLAVIAVLGLGILPWANQQIEQIKTQFEQRSDIDRIAPGEFQESAGGSRVFFIDKDVPSATAANNVFIVANERGRESVTSARGARLEVVKGERMAVLTDGQRMETQTSDGSVKISEFKEYGTQLGSGNNLAAAEEMAARSTYTHELLPRTEPIYRAELGWRIGLPLAALNFVILGLAVASVNPRAGGSGSLMLALFAFIVYYNLMTLGENWVASGKLSMPAMTALLHGGTLLLALLVLLVRHRRWSPRDLWRRPCKPTALDDAKAVP</sequence>
<feature type="transmembrane region" description="Helical" evidence="9">
    <location>
        <begin position="293"/>
        <end position="313"/>
    </location>
</feature>
<dbReference type="InterPro" id="IPR030922">
    <property type="entry name" value="LptF"/>
</dbReference>
<dbReference type="NCBIfam" id="TIGR04407">
    <property type="entry name" value="LptF_YjgP"/>
    <property type="match status" value="1"/>
</dbReference>
<evidence type="ECO:0000313" key="13">
    <source>
        <dbReference type="Proteomes" id="UP000595064"/>
    </source>
</evidence>
<proteinExistence type="predicted"/>
<keyword evidence="13" id="KW-1185">Reference proteome</keyword>
<dbReference type="GO" id="GO:0043190">
    <property type="term" value="C:ATP-binding cassette (ABC) transporter complex"/>
    <property type="evidence" value="ECO:0007669"/>
    <property type="project" value="InterPro"/>
</dbReference>
<evidence type="ECO:0000256" key="3">
    <source>
        <dbReference type="ARBA" id="ARBA00022448"/>
    </source>
</evidence>
<dbReference type="GO" id="GO:0055085">
    <property type="term" value="P:transmembrane transport"/>
    <property type="evidence" value="ECO:0007669"/>
    <property type="project" value="InterPro"/>
</dbReference>
<dbReference type="AlphaFoldDB" id="A0A1H3NYX3"/>
<dbReference type="GeneID" id="94692501"/>
<evidence type="ECO:0000256" key="9">
    <source>
        <dbReference type="SAM" id="Phobius"/>
    </source>
</evidence>
<evidence type="ECO:0000256" key="7">
    <source>
        <dbReference type="ARBA" id="ARBA00022989"/>
    </source>
</evidence>
<dbReference type="Pfam" id="PF03739">
    <property type="entry name" value="LptF_LptG"/>
    <property type="match status" value="1"/>
</dbReference>
<keyword evidence="3" id="KW-0813">Transport</keyword>
<feature type="transmembrane region" description="Helical" evidence="9">
    <location>
        <begin position="325"/>
        <end position="348"/>
    </location>
</feature>
<evidence type="ECO:0000313" key="10">
    <source>
        <dbReference type="EMBL" id="QPS82689.1"/>
    </source>
</evidence>
<evidence type="ECO:0000256" key="2">
    <source>
        <dbReference type="ARBA" id="ARBA00014213"/>
    </source>
</evidence>
<dbReference type="EMBL" id="CP065748">
    <property type="protein sequence ID" value="QPS82689.1"/>
    <property type="molecule type" value="Genomic_DNA"/>
</dbReference>
<keyword evidence="8 9" id="KW-0472">Membrane</keyword>
<dbReference type="PANTHER" id="PTHR33529:SF7">
    <property type="entry name" value="LIPOPOLYSACCHARIDE EXPORT SYSTEM PERMEASE PROTEIN LPTF"/>
    <property type="match status" value="1"/>
</dbReference>
<evidence type="ECO:0000313" key="11">
    <source>
        <dbReference type="EMBL" id="SDY94076.1"/>
    </source>
</evidence>
<keyword evidence="5" id="KW-0997">Cell inner membrane</keyword>
<dbReference type="RefSeq" id="WP_016445883.1">
    <property type="nucleotide sequence ID" value="NZ_AP025556.1"/>
</dbReference>
<reference evidence="11 12" key="1">
    <citation type="submission" date="2016-10" db="EMBL/GenBank/DDBJ databases">
        <authorList>
            <person name="de Groot N.N."/>
        </authorList>
    </citation>
    <scope>NUCLEOTIDE SEQUENCE [LARGE SCALE GENOMIC DNA]</scope>
    <source>
        <strain evidence="11 12">LMG 24775</strain>
    </source>
</reference>
<dbReference type="PANTHER" id="PTHR33529">
    <property type="entry name" value="SLR0882 PROTEIN-RELATED"/>
    <property type="match status" value="1"/>
</dbReference>
<dbReference type="Proteomes" id="UP000183417">
    <property type="component" value="Unassembled WGS sequence"/>
</dbReference>
<evidence type="ECO:0000256" key="8">
    <source>
        <dbReference type="ARBA" id="ARBA00023136"/>
    </source>
</evidence>
<gene>
    <name evidence="10" type="primary">lptF</name>
    <name evidence="10" type="ORF">I6G47_06305</name>
    <name evidence="11" type="ORF">SAMN05421547_109225</name>
</gene>
<feature type="transmembrane region" description="Helical" evidence="9">
    <location>
        <begin position="266"/>
        <end position="286"/>
    </location>
</feature>